<organism evidence="2">
    <name type="scientific">Fagus sylvatica</name>
    <name type="common">Beechnut</name>
    <dbReference type="NCBI Taxonomy" id="28930"/>
    <lineage>
        <taxon>Eukaryota</taxon>
        <taxon>Viridiplantae</taxon>
        <taxon>Streptophyta</taxon>
        <taxon>Embryophyta</taxon>
        <taxon>Tracheophyta</taxon>
        <taxon>Spermatophyta</taxon>
        <taxon>Magnoliopsida</taxon>
        <taxon>eudicotyledons</taxon>
        <taxon>Gunneridae</taxon>
        <taxon>Pentapetalae</taxon>
        <taxon>rosids</taxon>
        <taxon>fabids</taxon>
        <taxon>Fagales</taxon>
        <taxon>Fagaceae</taxon>
        <taxon>Fagus</taxon>
    </lineage>
</organism>
<feature type="region of interest" description="Disordered" evidence="1">
    <location>
        <begin position="65"/>
        <end position="89"/>
    </location>
</feature>
<sequence length="131" mass="15108">MVLEKTVNGSISQNPEKWRRAGPPHHPMVHGGLRSGPRRITQRFTSKLIHKNNLRQRQLWQVTKKMTRKMRQGLKRPRNLPWPPKSVSAEVSNDERQAGYFLCPLVTVDFVTEWSTVAPTGIEMIIKAEKT</sequence>
<feature type="region of interest" description="Disordered" evidence="1">
    <location>
        <begin position="1"/>
        <end position="36"/>
    </location>
</feature>
<name>A0A2N9IZQ2_FAGSY</name>
<dbReference type="EMBL" id="OIVN01006334">
    <property type="protein sequence ID" value="SPD30806.1"/>
    <property type="molecule type" value="Genomic_DNA"/>
</dbReference>
<protein>
    <submittedName>
        <fullName evidence="2">Uncharacterized protein</fullName>
    </submittedName>
</protein>
<reference evidence="2" key="1">
    <citation type="submission" date="2018-02" db="EMBL/GenBank/DDBJ databases">
        <authorList>
            <person name="Cohen D.B."/>
            <person name="Kent A.D."/>
        </authorList>
    </citation>
    <scope>NUCLEOTIDE SEQUENCE</scope>
</reference>
<feature type="compositionally biased region" description="Basic residues" evidence="1">
    <location>
        <begin position="65"/>
        <end position="78"/>
    </location>
</feature>
<evidence type="ECO:0000256" key="1">
    <source>
        <dbReference type="SAM" id="MobiDB-lite"/>
    </source>
</evidence>
<proteinExistence type="predicted"/>
<evidence type="ECO:0000313" key="2">
    <source>
        <dbReference type="EMBL" id="SPD30806.1"/>
    </source>
</evidence>
<dbReference type="AlphaFoldDB" id="A0A2N9IZQ2"/>
<accession>A0A2N9IZQ2</accession>
<gene>
    <name evidence="2" type="ORF">FSB_LOCUS58688</name>
</gene>